<accession>A0A852SMG9</accession>
<dbReference type="AlphaFoldDB" id="A0A852SMG9"/>
<dbReference type="SUPFAM" id="SSF63520">
    <property type="entry name" value="PTS-regulatory domain, PRD"/>
    <property type="match status" value="2"/>
</dbReference>
<dbReference type="PANTHER" id="PTHR30185:SF15">
    <property type="entry name" value="CRYPTIC BETA-GLUCOSIDE BGL OPERON ANTITERMINATOR"/>
    <property type="match status" value="1"/>
</dbReference>
<dbReference type="Gene3D" id="2.30.24.10">
    <property type="entry name" value="CAT RNA-binding domain"/>
    <property type="match status" value="1"/>
</dbReference>
<sequence>MRGEAMIVRRVLNNSVVDALDDSLQEVIVFGRGIGFASKPGDTIDQSMIEKIFRLDDDAASRHFASIVGSVPADVLSATADLVTRARAELTAKISDSLYASLADHLSFAVQRVRSGEQFTVPLAVEVQRFYPSEYAFARSAVAELNSRLGIELPPEEATSIALHVINAQVGGAADSATRMMELTRSVLDIVRLHFGLDYRDDDPAYLRFVTHVRFFAQRVLLGESVQRDDAELLQLLRTQKPAAFVSVDKVDAFVMRSHGHAMSASEKVYLGLHIANFL</sequence>
<evidence type="ECO:0000256" key="1">
    <source>
        <dbReference type="ARBA" id="ARBA00022737"/>
    </source>
</evidence>
<dbReference type="Pfam" id="PF03123">
    <property type="entry name" value="CAT_RBD"/>
    <property type="match status" value="1"/>
</dbReference>
<evidence type="ECO:0000313" key="4">
    <source>
        <dbReference type="Proteomes" id="UP000549913"/>
    </source>
</evidence>
<dbReference type="PANTHER" id="PTHR30185">
    <property type="entry name" value="CRYPTIC BETA-GLUCOSIDE BGL OPERON ANTITERMINATOR"/>
    <property type="match status" value="1"/>
</dbReference>
<dbReference type="RefSeq" id="WP_179547235.1">
    <property type="nucleotide sequence ID" value="NZ_BSEW01000001.1"/>
</dbReference>
<dbReference type="Pfam" id="PF00874">
    <property type="entry name" value="PRD"/>
    <property type="match status" value="2"/>
</dbReference>
<reference evidence="3 4" key="1">
    <citation type="submission" date="2020-07" db="EMBL/GenBank/DDBJ databases">
        <title>Sequencing the genomes of 1000 actinobacteria strains.</title>
        <authorList>
            <person name="Klenk H.-P."/>
        </authorList>
    </citation>
    <scope>NUCLEOTIDE SEQUENCE [LARGE SCALE GENOMIC DNA]</scope>
    <source>
        <strain evidence="3 4">DSM 26474</strain>
    </source>
</reference>
<organism evidence="3 4">
    <name type="scientific">Herbiconiux flava</name>
    <dbReference type="NCBI Taxonomy" id="881268"/>
    <lineage>
        <taxon>Bacteria</taxon>
        <taxon>Bacillati</taxon>
        <taxon>Actinomycetota</taxon>
        <taxon>Actinomycetes</taxon>
        <taxon>Micrococcales</taxon>
        <taxon>Microbacteriaceae</taxon>
        <taxon>Herbiconiux</taxon>
    </lineage>
</organism>
<dbReference type="InterPro" id="IPR036650">
    <property type="entry name" value="CAT_RNA-bd_dom_sf"/>
</dbReference>
<name>A0A852SMG9_9MICO</name>
<dbReference type="SUPFAM" id="SSF50151">
    <property type="entry name" value="SacY-like RNA-binding domain"/>
    <property type="match status" value="1"/>
</dbReference>
<gene>
    <name evidence="3" type="ORF">BJ984_001166</name>
</gene>
<dbReference type="GO" id="GO:0006355">
    <property type="term" value="P:regulation of DNA-templated transcription"/>
    <property type="evidence" value="ECO:0007669"/>
    <property type="project" value="InterPro"/>
</dbReference>
<keyword evidence="1" id="KW-0677">Repeat</keyword>
<dbReference type="PROSITE" id="PS51372">
    <property type="entry name" value="PRD_2"/>
    <property type="match status" value="2"/>
</dbReference>
<dbReference type="InterPro" id="IPR050661">
    <property type="entry name" value="BglG_antiterminators"/>
</dbReference>
<comment type="caution">
    <text evidence="3">The sequence shown here is derived from an EMBL/GenBank/DDBJ whole genome shotgun (WGS) entry which is preliminary data.</text>
</comment>
<feature type="domain" description="PRD" evidence="2">
    <location>
        <begin position="70"/>
        <end position="175"/>
    </location>
</feature>
<dbReference type="Gene3D" id="1.10.1790.10">
    <property type="entry name" value="PRD domain"/>
    <property type="match status" value="2"/>
</dbReference>
<evidence type="ECO:0000259" key="2">
    <source>
        <dbReference type="PROSITE" id="PS51372"/>
    </source>
</evidence>
<dbReference type="Proteomes" id="UP000549913">
    <property type="component" value="Unassembled WGS sequence"/>
</dbReference>
<protein>
    <submittedName>
        <fullName evidence="3">Beta-glucoside operon transcriptional antiterminator</fullName>
    </submittedName>
</protein>
<dbReference type="InterPro" id="IPR004341">
    <property type="entry name" value="CAT_RNA-bd_dom"/>
</dbReference>
<dbReference type="SMART" id="SM01061">
    <property type="entry name" value="CAT_RBD"/>
    <property type="match status" value="1"/>
</dbReference>
<dbReference type="InterPro" id="IPR036634">
    <property type="entry name" value="PRD_sf"/>
</dbReference>
<keyword evidence="4" id="KW-1185">Reference proteome</keyword>
<proteinExistence type="predicted"/>
<dbReference type="GO" id="GO:0003723">
    <property type="term" value="F:RNA binding"/>
    <property type="evidence" value="ECO:0007669"/>
    <property type="project" value="InterPro"/>
</dbReference>
<feature type="domain" description="PRD" evidence="2">
    <location>
        <begin position="176"/>
        <end position="279"/>
    </location>
</feature>
<dbReference type="InterPro" id="IPR011608">
    <property type="entry name" value="PRD"/>
</dbReference>
<dbReference type="EMBL" id="JACCBM010000001">
    <property type="protein sequence ID" value="NYD70008.1"/>
    <property type="molecule type" value="Genomic_DNA"/>
</dbReference>
<evidence type="ECO:0000313" key="3">
    <source>
        <dbReference type="EMBL" id="NYD70008.1"/>
    </source>
</evidence>